<keyword evidence="1" id="KW-0597">Phosphoprotein</keyword>
<comment type="caution">
    <text evidence="2">The sequence shown here is derived from an EMBL/GenBank/DDBJ whole genome shotgun (WGS) entry which is preliminary data.</text>
</comment>
<dbReference type="PANTHER" id="PTHR44591">
    <property type="entry name" value="STRESS RESPONSE REGULATOR PROTEIN 1"/>
    <property type="match status" value="1"/>
</dbReference>
<gene>
    <name evidence="2" type="ORF">D8771_15280</name>
</gene>
<dbReference type="EMBL" id="RCIY01000055">
    <property type="protein sequence ID" value="TGG83387.1"/>
    <property type="molecule type" value="Genomic_DNA"/>
</dbReference>
<dbReference type="InterPro" id="IPR011006">
    <property type="entry name" value="CheY-like_superfamily"/>
</dbReference>
<dbReference type="SUPFAM" id="SSF52172">
    <property type="entry name" value="CheY-like"/>
    <property type="match status" value="1"/>
</dbReference>
<evidence type="ECO:0000313" key="2">
    <source>
        <dbReference type="EMBL" id="TGG83387.1"/>
    </source>
</evidence>
<evidence type="ECO:0000256" key="1">
    <source>
        <dbReference type="ARBA" id="ARBA00022553"/>
    </source>
</evidence>
<organism evidence="2 3">
    <name type="scientific">Streptomyces albus</name>
    <dbReference type="NCBI Taxonomy" id="1888"/>
    <lineage>
        <taxon>Bacteria</taxon>
        <taxon>Bacillati</taxon>
        <taxon>Actinomycetota</taxon>
        <taxon>Actinomycetes</taxon>
        <taxon>Kitasatosporales</taxon>
        <taxon>Streptomycetaceae</taxon>
        <taxon>Streptomyces</taxon>
    </lineage>
</organism>
<sequence>MSTGPTGRTSTAPLSGAAAHDAGILLVDDMEDNLVALEAVLAGLQVPLVSARSGEEAMAALERHDIALVLLDVAMPGMDGFETARRIKHRERTRDVPVVFLTGDQQAPAGKLAFRGYATGVVDYLAKPFDPWVLRTKATVFLDLHRKSRRLHQLEEERYRLDDFARRLEVVESTLAADGGTDAARLARDVASLADALDGLRGV</sequence>
<dbReference type="SMART" id="SM00448">
    <property type="entry name" value="REC"/>
    <property type="match status" value="1"/>
</dbReference>
<dbReference type="Gene3D" id="3.40.50.2300">
    <property type="match status" value="1"/>
</dbReference>
<dbReference type="AlphaFoldDB" id="A0A6C1C452"/>
<accession>A0A6C1C452</accession>
<dbReference type="InterPro" id="IPR050595">
    <property type="entry name" value="Bact_response_regulator"/>
</dbReference>
<reference evidence="2 3" key="1">
    <citation type="submission" date="2018-10" db="EMBL/GenBank/DDBJ databases">
        <title>Isolation of pseudouridimycin from Streptomyces albus DSM 40763.</title>
        <authorList>
            <person name="Rosenqvist P."/>
            <person name="Metsae-Ketelae M."/>
            <person name="Virta P."/>
        </authorList>
    </citation>
    <scope>NUCLEOTIDE SEQUENCE [LARGE SCALE GENOMIC DNA]</scope>
    <source>
        <strain evidence="2 3">DSM 40763</strain>
    </source>
</reference>
<proteinExistence type="predicted"/>
<dbReference type="RefSeq" id="WP_016468926.1">
    <property type="nucleotide sequence ID" value="NZ_BBQG01000050.1"/>
</dbReference>
<dbReference type="Proteomes" id="UP000298111">
    <property type="component" value="Unassembled WGS sequence"/>
</dbReference>
<dbReference type="GeneID" id="75183732"/>
<evidence type="ECO:0000313" key="3">
    <source>
        <dbReference type="Proteomes" id="UP000298111"/>
    </source>
</evidence>
<name>A0A6C1C452_9ACTN</name>
<protein>
    <submittedName>
        <fullName evidence="2">Response regulator</fullName>
    </submittedName>
</protein>
<dbReference type="PROSITE" id="PS50110">
    <property type="entry name" value="RESPONSE_REGULATORY"/>
    <property type="match status" value="1"/>
</dbReference>
<dbReference type="Pfam" id="PF00072">
    <property type="entry name" value="Response_reg"/>
    <property type="match status" value="1"/>
</dbReference>
<dbReference type="InterPro" id="IPR001789">
    <property type="entry name" value="Sig_transdc_resp-reg_receiver"/>
</dbReference>
<dbReference type="PANTHER" id="PTHR44591:SF3">
    <property type="entry name" value="RESPONSE REGULATORY DOMAIN-CONTAINING PROTEIN"/>
    <property type="match status" value="1"/>
</dbReference>
<dbReference type="GO" id="GO:0000160">
    <property type="term" value="P:phosphorelay signal transduction system"/>
    <property type="evidence" value="ECO:0007669"/>
    <property type="project" value="InterPro"/>
</dbReference>